<dbReference type="PANTHER" id="PTHR33164:SF102">
    <property type="entry name" value="TRANSCRIPTIONAL REGULATORY PROTEIN"/>
    <property type="match status" value="1"/>
</dbReference>
<dbReference type="PRINTS" id="PR00598">
    <property type="entry name" value="HTHMARR"/>
</dbReference>
<proteinExistence type="predicted"/>
<dbReference type="SMART" id="SM00347">
    <property type="entry name" value="HTH_MARR"/>
    <property type="match status" value="1"/>
</dbReference>
<dbReference type="PROSITE" id="PS50995">
    <property type="entry name" value="HTH_MARR_2"/>
    <property type="match status" value="1"/>
</dbReference>
<name>A0A6L5YPG7_9FIRM</name>
<comment type="caution">
    <text evidence="2">The sequence shown here is derived from an EMBL/GenBank/DDBJ whole genome shotgun (WGS) entry which is preliminary data.</text>
</comment>
<dbReference type="RefSeq" id="WP_154429256.1">
    <property type="nucleotide sequence ID" value="NZ_VUNI01000005.1"/>
</dbReference>
<dbReference type="Proteomes" id="UP000474024">
    <property type="component" value="Unassembled WGS sequence"/>
</dbReference>
<organism evidence="2 3">
    <name type="scientific">Roseburia porci</name>
    <dbReference type="NCBI Taxonomy" id="2605790"/>
    <lineage>
        <taxon>Bacteria</taxon>
        <taxon>Bacillati</taxon>
        <taxon>Bacillota</taxon>
        <taxon>Clostridia</taxon>
        <taxon>Lachnospirales</taxon>
        <taxon>Lachnospiraceae</taxon>
        <taxon>Roseburia</taxon>
    </lineage>
</organism>
<keyword evidence="3" id="KW-1185">Reference proteome</keyword>
<dbReference type="SUPFAM" id="SSF46785">
    <property type="entry name" value="Winged helix' DNA-binding domain"/>
    <property type="match status" value="1"/>
</dbReference>
<dbReference type="Gene3D" id="1.10.10.10">
    <property type="entry name" value="Winged helix-like DNA-binding domain superfamily/Winged helix DNA-binding domain"/>
    <property type="match status" value="1"/>
</dbReference>
<dbReference type="InterPro" id="IPR000835">
    <property type="entry name" value="HTH_MarR-typ"/>
</dbReference>
<protein>
    <submittedName>
        <fullName evidence="2">MarR family transcriptional regulator</fullName>
    </submittedName>
</protein>
<evidence type="ECO:0000313" key="2">
    <source>
        <dbReference type="EMBL" id="MST74290.1"/>
    </source>
</evidence>
<evidence type="ECO:0000259" key="1">
    <source>
        <dbReference type="PROSITE" id="PS50995"/>
    </source>
</evidence>
<reference evidence="2 3" key="1">
    <citation type="submission" date="2019-08" db="EMBL/GenBank/DDBJ databases">
        <title>In-depth cultivation of the pig gut microbiome towards novel bacterial diversity and tailored functional studies.</title>
        <authorList>
            <person name="Wylensek D."/>
            <person name="Hitch T.C.A."/>
            <person name="Clavel T."/>
        </authorList>
    </citation>
    <scope>NUCLEOTIDE SEQUENCE [LARGE SCALE GENOMIC DNA]</scope>
    <source>
        <strain evidence="2 3">MUC/MUC-530-WT-4D</strain>
    </source>
</reference>
<dbReference type="InterPro" id="IPR036390">
    <property type="entry name" value="WH_DNA-bd_sf"/>
</dbReference>
<dbReference type="PANTHER" id="PTHR33164">
    <property type="entry name" value="TRANSCRIPTIONAL REGULATOR, MARR FAMILY"/>
    <property type="match status" value="1"/>
</dbReference>
<dbReference type="EMBL" id="VUNI01000005">
    <property type="protein sequence ID" value="MST74290.1"/>
    <property type="molecule type" value="Genomic_DNA"/>
</dbReference>
<gene>
    <name evidence="2" type="ORF">FYJ75_04475</name>
</gene>
<dbReference type="InterPro" id="IPR039422">
    <property type="entry name" value="MarR/SlyA-like"/>
</dbReference>
<dbReference type="GO" id="GO:0003700">
    <property type="term" value="F:DNA-binding transcription factor activity"/>
    <property type="evidence" value="ECO:0007669"/>
    <property type="project" value="InterPro"/>
</dbReference>
<dbReference type="Pfam" id="PF12802">
    <property type="entry name" value="MarR_2"/>
    <property type="match status" value="1"/>
</dbReference>
<accession>A0A6L5YPG7</accession>
<sequence length="150" mass="17621">MKDKNWIEIVKKQTELRHFGSMAIRKAQKGEHISAQEIDLLFRAAYAREAVTPGQLAVAMGVRKTVISRLVEQLAAKQYIEKEPVKTDKRSYKLRVTDEGKKEIDRMYYYYLNPLYVLKEGMGEDRFEELFELIFEANQILAEEQTKEKE</sequence>
<dbReference type="GO" id="GO:0006950">
    <property type="term" value="P:response to stress"/>
    <property type="evidence" value="ECO:0007669"/>
    <property type="project" value="TreeGrafter"/>
</dbReference>
<dbReference type="AlphaFoldDB" id="A0A6L5YPG7"/>
<dbReference type="InterPro" id="IPR036388">
    <property type="entry name" value="WH-like_DNA-bd_sf"/>
</dbReference>
<evidence type="ECO:0000313" key="3">
    <source>
        <dbReference type="Proteomes" id="UP000474024"/>
    </source>
</evidence>
<feature type="domain" description="HTH marR-type" evidence="1">
    <location>
        <begin position="1"/>
        <end position="139"/>
    </location>
</feature>